<gene>
    <name evidence="15" type="ORF">Aple_054750</name>
</gene>
<dbReference type="CDD" id="cd03257">
    <property type="entry name" value="ABC_NikE_OppD_transporters"/>
    <property type="match status" value="2"/>
</dbReference>
<dbReference type="SUPFAM" id="SSF161098">
    <property type="entry name" value="MetI-like"/>
    <property type="match status" value="1"/>
</dbReference>
<feature type="transmembrane region" description="Helical" evidence="11">
    <location>
        <begin position="152"/>
        <end position="170"/>
    </location>
</feature>
<evidence type="ECO:0008006" key="17">
    <source>
        <dbReference type="Google" id="ProtNLM"/>
    </source>
</evidence>
<sequence length="851" mass="90960">MTEVVDPTATAPQLRTGAWRRLLRSPGMLIPAVVLALVIIACFAAPLLGLVSPNATDPLHALSGPTAQHLLGTDSSGRDVLSRLLHGGQATLLAGLIATAVALVLGLPLGLIAGYYGGRIDRALNWVSSLVQALPAIVALLAVAAVIGSSPYAIMAVFGVLLLPAVFRPVRAAVIDVRRELYIDAAKVAGIGDTSIIGRHILSVVFPVALIQTGFIFGVALIVQAGLEFIGIGDPTAASWGAMLQDGFNAIYGNAFLVVPPAFAIALTVLCLMLLASAGRDLASESSTPSRRARRRVPAPGSDAPRGLLDVRDLGIAYRADGKDAKVVEHVDFYVREGEILGLVGESGSGKTQSVLGVLGLLSAGGAVTNGTVLFDGRDITALSPKELNRLRGRAIGYIPQEPMSNLDPSFTIGSQLTEPMRQHLRLSRSEAKRRALELLTRVGIVDPERTFRSYPHEISGGMAQRVLIAAAVSCEPRLIVADEPTTALDVTVQAEVLDLLRSLVAERGLATVLVTHDLGVVADMCDRVAVLRDGHVLENADVQQLFTQPQDPYTIALLDAMPSRLPPRDVTQRQIGEVVLEVERLRVSYPGPRGTAFVALDDVSLDVRQGETLGLVGESGSGKSTLGRAILGLAQATSGDIRWDGRSIVNASRAARRELSADIQVVFQDPFSSLNPAMSVEDILVEPLLSDPTLTRVQALQRVRGLLDQVHLPKDAGRRRAREFSGGQRQRIAIARALCRSPRLIICDEPVSALDLSTQARVLELFNELQDRTGVAYLFISHDLDVVRHIADRTAVIRHGRLVELGASEKIATDPADPYTRALAEASPLPDPVLQAERRKKRLESRMASL</sequence>
<dbReference type="InterPro" id="IPR000515">
    <property type="entry name" value="MetI-like"/>
</dbReference>
<dbReference type="CDD" id="cd06261">
    <property type="entry name" value="TM_PBP2"/>
    <property type="match status" value="1"/>
</dbReference>
<dbReference type="InterPro" id="IPR003593">
    <property type="entry name" value="AAA+_ATPase"/>
</dbReference>
<evidence type="ECO:0000256" key="5">
    <source>
        <dbReference type="ARBA" id="ARBA00022475"/>
    </source>
</evidence>
<accession>A0A5M3XMI4</accession>
<proteinExistence type="inferred from homology"/>
<dbReference type="Pfam" id="PF08352">
    <property type="entry name" value="oligo_HPY"/>
    <property type="match status" value="2"/>
</dbReference>
<feature type="transmembrane region" description="Helical" evidence="11">
    <location>
        <begin position="250"/>
        <end position="276"/>
    </location>
</feature>
<keyword evidence="4 11" id="KW-0813">Transport</keyword>
<dbReference type="FunFam" id="3.40.50.300:FF:000016">
    <property type="entry name" value="Oligopeptide ABC transporter ATP-binding component"/>
    <property type="match status" value="1"/>
</dbReference>
<dbReference type="Gene3D" id="1.10.3720.10">
    <property type="entry name" value="MetI-like"/>
    <property type="match status" value="1"/>
</dbReference>
<evidence type="ECO:0000256" key="3">
    <source>
        <dbReference type="ARBA" id="ARBA00005417"/>
    </source>
</evidence>
<feature type="domain" description="ABC transporter" evidence="13">
    <location>
        <begin position="311"/>
        <end position="559"/>
    </location>
</feature>
<dbReference type="InterPro" id="IPR017871">
    <property type="entry name" value="ABC_transporter-like_CS"/>
</dbReference>
<evidence type="ECO:0000256" key="6">
    <source>
        <dbReference type="ARBA" id="ARBA00022692"/>
    </source>
</evidence>
<feature type="transmembrane region" description="Helical" evidence="11">
    <location>
        <begin position="92"/>
        <end position="116"/>
    </location>
</feature>
<evidence type="ECO:0000256" key="8">
    <source>
        <dbReference type="ARBA" id="ARBA00022840"/>
    </source>
</evidence>
<dbReference type="PANTHER" id="PTHR43297">
    <property type="entry name" value="OLIGOPEPTIDE TRANSPORT ATP-BINDING PROTEIN APPD"/>
    <property type="match status" value="1"/>
</dbReference>
<dbReference type="SUPFAM" id="SSF52540">
    <property type="entry name" value="P-loop containing nucleoside triphosphate hydrolases"/>
    <property type="match status" value="2"/>
</dbReference>
<keyword evidence="8" id="KW-0067">ATP-binding</keyword>
<evidence type="ECO:0000256" key="2">
    <source>
        <dbReference type="ARBA" id="ARBA00004202"/>
    </source>
</evidence>
<dbReference type="InterPro" id="IPR003439">
    <property type="entry name" value="ABC_transporter-like_ATP-bd"/>
</dbReference>
<organism evidence="15 16">
    <name type="scientific">Acrocarpospora pleiomorpha</name>
    <dbReference type="NCBI Taxonomy" id="90975"/>
    <lineage>
        <taxon>Bacteria</taxon>
        <taxon>Bacillati</taxon>
        <taxon>Actinomycetota</taxon>
        <taxon>Actinomycetes</taxon>
        <taxon>Streptosporangiales</taxon>
        <taxon>Streptosporangiaceae</taxon>
        <taxon>Acrocarpospora</taxon>
    </lineage>
</organism>
<evidence type="ECO:0000256" key="10">
    <source>
        <dbReference type="ARBA" id="ARBA00023136"/>
    </source>
</evidence>
<dbReference type="InterPro" id="IPR013563">
    <property type="entry name" value="Oligopep_ABC_C"/>
</dbReference>
<protein>
    <recommendedName>
        <fullName evidence="17">ABC transporter ATP-binding protein</fullName>
    </recommendedName>
</protein>
<dbReference type="GO" id="GO:0015833">
    <property type="term" value="P:peptide transport"/>
    <property type="evidence" value="ECO:0007669"/>
    <property type="project" value="InterPro"/>
</dbReference>
<dbReference type="InterPro" id="IPR027417">
    <property type="entry name" value="P-loop_NTPase"/>
</dbReference>
<keyword evidence="6 11" id="KW-0812">Transmembrane</keyword>
<evidence type="ECO:0000256" key="1">
    <source>
        <dbReference type="ARBA" id="ARBA00004141"/>
    </source>
</evidence>
<evidence type="ECO:0000259" key="13">
    <source>
        <dbReference type="PROSITE" id="PS50893"/>
    </source>
</evidence>
<dbReference type="PANTHER" id="PTHR43297:SF2">
    <property type="entry name" value="DIPEPTIDE TRANSPORT ATP-BINDING PROTEIN DPPD"/>
    <property type="match status" value="1"/>
</dbReference>
<dbReference type="PROSITE" id="PS00211">
    <property type="entry name" value="ABC_TRANSPORTER_1"/>
    <property type="match status" value="2"/>
</dbReference>
<evidence type="ECO:0000313" key="16">
    <source>
        <dbReference type="Proteomes" id="UP000377595"/>
    </source>
</evidence>
<dbReference type="Pfam" id="PF00528">
    <property type="entry name" value="BPD_transp_1"/>
    <property type="match status" value="1"/>
</dbReference>
<keyword evidence="5" id="KW-1003">Cell membrane</keyword>
<name>A0A5M3XMI4_9ACTN</name>
<comment type="similarity">
    <text evidence="11">Belongs to the binding-protein-dependent transport system permease family.</text>
</comment>
<comment type="subcellular location">
    <subcellularLocation>
        <location evidence="11">Cell membrane</location>
        <topology evidence="11">Multi-pass membrane protein</topology>
    </subcellularLocation>
    <subcellularLocation>
        <location evidence="2">Cell membrane</location>
        <topology evidence="2">Peripheral membrane protein</topology>
    </subcellularLocation>
    <subcellularLocation>
        <location evidence="1">Membrane</location>
        <topology evidence="1">Multi-pass membrane protein</topology>
    </subcellularLocation>
</comment>
<keyword evidence="9 11" id="KW-1133">Transmembrane helix</keyword>
<evidence type="ECO:0000256" key="7">
    <source>
        <dbReference type="ARBA" id="ARBA00022741"/>
    </source>
</evidence>
<dbReference type="NCBIfam" id="NF007739">
    <property type="entry name" value="PRK10419.1"/>
    <property type="match status" value="2"/>
</dbReference>
<dbReference type="PROSITE" id="PS50893">
    <property type="entry name" value="ABC_TRANSPORTER_2"/>
    <property type="match status" value="2"/>
</dbReference>
<dbReference type="EMBL" id="BLAF01000032">
    <property type="protein sequence ID" value="GES22577.1"/>
    <property type="molecule type" value="Genomic_DNA"/>
</dbReference>
<keyword evidence="7" id="KW-0547">Nucleotide-binding</keyword>
<keyword evidence="16" id="KW-1185">Reference proteome</keyword>
<dbReference type="GO" id="GO:0016887">
    <property type="term" value="F:ATP hydrolysis activity"/>
    <property type="evidence" value="ECO:0007669"/>
    <property type="project" value="InterPro"/>
</dbReference>
<dbReference type="RefSeq" id="WP_170321679.1">
    <property type="nucleotide sequence ID" value="NZ_BAAAHM010000035.1"/>
</dbReference>
<evidence type="ECO:0000256" key="11">
    <source>
        <dbReference type="RuleBase" id="RU363032"/>
    </source>
</evidence>
<feature type="domain" description="ABC transporter" evidence="13">
    <location>
        <begin position="581"/>
        <end position="825"/>
    </location>
</feature>
<feature type="transmembrane region" description="Helical" evidence="11">
    <location>
        <begin position="29"/>
        <end position="51"/>
    </location>
</feature>
<dbReference type="SMART" id="SM00382">
    <property type="entry name" value="AAA"/>
    <property type="match status" value="2"/>
</dbReference>
<feature type="transmembrane region" description="Helical" evidence="11">
    <location>
        <begin position="123"/>
        <end position="146"/>
    </location>
</feature>
<dbReference type="NCBIfam" id="NF008453">
    <property type="entry name" value="PRK11308.1"/>
    <property type="match status" value="2"/>
</dbReference>
<dbReference type="PROSITE" id="PS50928">
    <property type="entry name" value="ABC_TM1"/>
    <property type="match status" value="1"/>
</dbReference>
<comment type="caution">
    <text evidence="15">The sequence shown here is derived from an EMBL/GenBank/DDBJ whole genome shotgun (WGS) entry which is preliminary data.</text>
</comment>
<dbReference type="AlphaFoldDB" id="A0A5M3XMI4"/>
<evidence type="ECO:0000256" key="4">
    <source>
        <dbReference type="ARBA" id="ARBA00022448"/>
    </source>
</evidence>
<dbReference type="GO" id="GO:0005886">
    <property type="term" value="C:plasma membrane"/>
    <property type="evidence" value="ECO:0007669"/>
    <property type="project" value="UniProtKB-SubCell"/>
</dbReference>
<reference evidence="15 16" key="1">
    <citation type="submission" date="2019-10" db="EMBL/GenBank/DDBJ databases">
        <title>Whole genome shotgun sequence of Acrocarpospora pleiomorpha NBRC 16267.</title>
        <authorList>
            <person name="Ichikawa N."/>
            <person name="Kimura A."/>
            <person name="Kitahashi Y."/>
            <person name="Komaki H."/>
            <person name="Oguchi A."/>
        </authorList>
    </citation>
    <scope>NUCLEOTIDE SEQUENCE [LARGE SCALE GENOMIC DNA]</scope>
    <source>
        <strain evidence="15 16">NBRC 16267</strain>
    </source>
</reference>
<evidence type="ECO:0000313" key="15">
    <source>
        <dbReference type="EMBL" id="GES22577.1"/>
    </source>
</evidence>
<evidence type="ECO:0000256" key="12">
    <source>
        <dbReference type="SAM" id="MobiDB-lite"/>
    </source>
</evidence>
<evidence type="ECO:0000256" key="9">
    <source>
        <dbReference type="ARBA" id="ARBA00022989"/>
    </source>
</evidence>
<dbReference type="GO" id="GO:0055085">
    <property type="term" value="P:transmembrane transport"/>
    <property type="evidence" value="ECO:0007669"/>
    <property type="project" value="InterPro"/>
</dbReference>
<dbReference type="InterPro" id="IPR035906">
    <property type="entry name" value="MetI-like_sf"/>
</dbReference>
<dbReference type="Pfam" id="PF00005">
    <property type="entry name" value="ABC_tran"/>
    <property type="match status" value="2"/>
</dbReference>
<keyword evidence="10 11" id="KW-0472">Membrane</keyword>
<dbReference type="Proteomes" id="UP000377595">
    <property type="component" value="Unassembled WGS sequence"/>
</dbReference>
<dbReference type="Gene3D" id="3.40.50.300">
    <property type="entry name" value="P-loop containing nucleotide triphosphate hydrolases"/>
    <property type="match status" value="2"/>
</dbReference>
<feature type="domain" description="ABC transmembrane type-1" evidence="14">
    <location>
        <begin position="88"/>
        <end position="276"/>
    </location>
</feature>
<feature type="region of interest" description="Disordered" evidence="12">
    <location>
        <begin position="284"/>
        <end position="306"/>
    </location>
</feature>
<comment type="similarity">
    <text evidence="3">Belongs to the ABC transporter superfamily.</text>
</comment>
<feature type="transmembrane region" description="Helical" evidence="11">
    <location>
        <begin position="204"/>
        <end position="230"/>
    </location>
</feature>
<evidence type="ECO:0000259" key="14">
    <source>
        <dbReference type="PROSITE" id="PS50928"/>
    </source>
</evidence>
<dbReference type="GO" id="GO:0005524">
    <property type="term" value="F:ATP binding"/>
    <property type="evidence" value="ECO:0007669"/>
    <property type="project" value="UniProtKB-KW"/>
</dbReference>
<dbReference type="InterPro" id="IPR050388">
    <property type="entry name" value="ABC_Ni/Peptide_Import"/>
</dbReference>